<evidence type="ECO:0000313" key="6">
    <source>
        <dbReference type="Proteomes" id="UP000314982"/>
    </source>
</evidence>
<dbReference type="STRING" id="62062.ENSHHUP00000036804"/>
<name>A0A4W5MGB6_9TELE</name>
<keyword evidence="6" id="KW-1185">Reference proteome</keyword>
<keyword evidence="2" id="KW-0256">Endoplasmic reticulum</keyword>
<comment type="subcellular location">
    <subcellularLocation>
        <location evidence="2">Endoplasmic reticulum membrane</location>
        <topology evidence="2">Multi-pass membrane protein</topology>
    </subcellularLocation>
</comment>
<evidence type="ECO:0000313" key="5">
    <source>
        <dbReference type="Ensembl" id="ENSHHUP00000036804.1"/>
    </source>
</evidence>
<accession>A0A4W5MGB6</accession>
<dbReference type="GeneTree" id="ENSGT00940000156278"/>
<reference evidence="6" key="1">
    <citation type="submission" date="2018-06" db="EMBL/GenBank/DDBJ databases">
        <title>Genome assembly of Danube salmon.</title>
        <authorList>
            <person name="Macqueen D.J."/>
            <person name="Gundappa M.K."/>
        </authorList>
    </citation>
    <scope>NUCLEOTIDE SEQUENCE [LARGE SCALE GENOMIC DNA]</scope>
</reference>
<evidence type="ECO:0000256" key="2">
    <source>
        <dbReference type="RuleBase" id="RU369051"/>
    </source>
</evidence>
<dbReference type="PANTHER" id="PTHR45965">
    <property type="entry name" value="INACTIVE RHOMBOID PROTEIN"/>
    <property type="match status" value="1"/>
</dbReference>
<dbReference type="GO" id="GO:0042058">
    <property type="term" value="P:regulation of epidermal growth factor receptor signaling pathway"/>
    <property type="evidence" value="ECO:0007669"/>
    <property type="project" value="UniProtKB-UniRule"/>
</dbReference>
<feature type="domain" description="Inactive rhomboid protein 1/2 N-terminal" evidence="4">
    <location>
        <begin position="21"/>
        <end position="84"/>
    </location>
</feature>
<dbReference type="InterPro" id="IPR051512">
    <property type="entry name" value="Inactive_Rhomboid"/>
</dbReference>
<feature type="compositionally biased region" description="Basic and acidic residues" evidence="3">
    <location>
        <begin position="108"/>
        <end position="119"/>
    </location>
</feature>
<sequence length="119" mass="13554">MYNRGYYIDGDDDNDGDDGVCQGRTVWERDQRCRRRSFMPVSFLEDDTVDFPDELDTSFFARDGLRREDEELSTYADDVFDSPSEAAIKEEGSNTAADESDLTGGALDKSELERSHLMM</sequence>
<dbReference type="AlphaFoldDB" id="A0A4W5MGB6"/>
<evidence type="ECO:0000259" key="4">
    <source>
        <dbReference type="Pfam" id="PF12595"/>
    </source>
</evidence>
<reference evidence="5" key="3">
    <citation type="submission" date="2025-09" db="UniProtKB">
        <authorList>
            <consortium name="Ensembl"/>
        </authorList>
    </citation>
    <scope>IDENTIFICATION</scope>
</reference>
<dbReference type="Ensembl" id="ENSHHUT00000038275.1">
    <property type="protein sequence ID" value="ENSHHUP00000036804.1"/>
    <property type="gene ID" value="ENSHHUG00000023084.1"/>
</dbReference>
<dbReference type="GO" id="GO:0005789">
    <property type="term" value="C:endoplasmic reticulum membrane"/>
    <property type="evidence" value="ECO:0007669"/>
    <property type="project" value="UniProtKB-SubCell"/>
</dbReference>
<organism evidence="5 6">
    <name type="scientific">Hucho hucho</name>
    <name type="common">huchen</name>
    <dbReference type="NCBI Taxonomy" id="62062"/>
    <lineage>
        <taxon>Eukaryota</taxon>
        <taxon>Metazoa</taxon>
        <taxon>Chordata</taxon>
        <taxon>Craniata</taxon>
        <taxon>Vertebrata</taxon>
        <taxon>Euteleostomi</taxon>
        <taxon>Actinopterygii</taxon>
        <taxon>Neopterygii</taxon>
        <taxon>Teleostei</taxon>
        <taxon>Protacanthopterygii</taxon>
        <taxon>Salmoniformes</taxon>
        <taxon>Salmonidae</taxon>
        <taxon>Salmoninae</taxon>
        <taxon>Hucho</taxon>
    </lineage>
</organism>
<evidence type="ECO:0000256" key="1">
    <source>
        <dbReference type="ARBA" id="ARBA00009045"/>
    </source>
</evidence>
<dbReference type="Proteomes" id="UP000314982">
    <property type="component" value="Unassembled WGS sequence"/>
</dbReference>
<dbReference type="Pfam" id="PF12595">
    <property type="entry name" value="iRhom1-2_N"/>
    <property type="match status" value="1"/>
</dbReference>
<dbReference type="InterPro" id="IPR022241">
    <property type="entry name" value="iRhom1_2_N"/>
</dbReference>
<protein>
    <recommendedName>
        <fullName evidence="2">Inactive rhomboid protein</fullName>
        <shortName evidence="2">iRhom</shortName>
    </recommendedName>
    <alternativeName>
        <fullName evidence="2">Rhomboid family member</fullName>
    </alternativeName>
    <alternativeName>
        <fullName evidence="2">Rhomboid veinlet-like protein</fullName>
    </alternativeName>
</protein>
<evidence type="ECO:0000256" key="3">
    <source>
        <dbReference type="SAM" id="MobiDB-lite"/>
    </source>
</evidence>
<comment type="function">
    <text evidence="2">Regulates ADAM17 protease, a sheddase of the epidermal growth factor (EGF) receptor ligands and TNF, thereby plays a role in sleep, cell survival, proliferation, migration and inflammation. Does not exhibit any protease activity on its own.</text>
</comment>
<dbReference type="GO" id="GO:0050709">
    <property type="term" value="P:negative regulation of protein secretion"/>
    <property type="evidence" value="ECO:0007669"/>
    <property type="project" value="UniProtKB-UniRule"/>
</dbReference>
<dbReference type="PANTHER" id="PTHR45965:SF4">
    <property type="entry name" value="INACTIVE RHOMBOID PROTEIN 1"/>
    <property type="match status" value="1"/>
</dbReference>
<proteinExistence type="inferred from homology"/>
<comment type="similarity">
    <text evidence="1 2">Belongs to the peptidase S54 family.</text>
</comment>
<feature type="region of interest" description="Disordered" evidence="3">
    <location>
        <begin position="88"/>
        <end position="119"/>
    </location>
</feature>
<reference evidence="5" key="2">
    <citation type="submission" date="2025-08" db="UniProtKB">
        <authorList>
            <consortium name="Ensembl"/>
        </authorList>
    </citation>
    <scope>IDENTIFICATION</scope>
</reference>